<organism evidence="2 3">
    <name type="scientific">Suillus plorans</name>
    <dbReference type="NCBI Taxonomy" id="116603"/>
    <lineage>
        <taxon>Eukaryota</taxon>
        <taxon>Fungi</taxon>
        <taxon>Dikarya</taxon>
        <taxon>Basidiomycota</taxon>
        <taxon>Agaricomycotina</taxon>
        <taxon>Agaricomycetes</taxon>
        <taxon>Agaricomycetidae</taxon>
        <taxon>Boletales</taxon>
        <taxon>Suillineae</taxon>
        <taxon>Suillaceae</taxon>
        <taxon>Suillus</taxon>
    </lineage>
</organism>
<sequence length="264" mass="28654">MARNPLCINPALDRPVFDPVLSSILLAMSDLVYCKGNHLEPEMCYCEEYSAPTNVPIGQRELCTECLHGKSKHPRPQQPAPVAEPLVPPALPVNPGGPKPSKPAAATPKERAGVTAIYKQSLARRAGQGPELKFKVSTDSRKTVAATRSEVMSGFRPTIKRKVTGGRVVSSRRATGSSSLKQQQVQIQVGAVAVLINYLDDKGQLMSRVPPVKTEVSKLKRRGCAHFDEDEPEDVTANYTVPSATPACLAKAATRTRTQRPRRP</sequence>
<feature type="region of interest" description="Disordered" evidence="1">
    <location>
        <begin position="69"/>
        <end position="111"/>
    </location>
</feature>
<keyword evidence="3" id="KW-1185">Reference proteome</keyword>
<comment type="caution">
    <text evidence="2">The sequence shown here is derived from an EMBL/GenBank/DDBJ whole genome shotgun (WGS) entry which is preliminary data.</text>
</comment>
<accession>A0A9P7DMF8</accession>
<gene>
    <name evidence="2" type="ORF">HD556DRAFT_1440158</name>
</gene>
<dbReference type="GeneID" id="64599838"/>
<name>A0A9P7DMF8_9AGAM</name>
<dbReference type="RefSeq" id="XP_041163134.1">
    <property type="nucleotide sequence ID" value="XM_041306074.1"/>
</dbReference>
<protein>
    <submittedName>
        <fullName evidence="2">Uncharacterized protein</fullName>
    </submittedName>
</protein>
<dbReference type="EMBL" id="JABBWE010000013">
    <property type="protein sequence ID" value="KAG1798448.1"/>
    <property type="molecule type" value="Genomic_DNA"/>
</dbReference>
<evidence type="ECO:0000313" key="3">
    <source>
        <dbReference type="Proteomes" id="UP000719766"/>
    </source>
</evidence>
<evidence type="ECO:0000313" key="2">
    <source>
        <dbReference type="EMBL" id="KAG1798448.1"/>
    </source>
</evidence>
<dbReference type="AlphaFoldDB" id="A0A9P7DMF8"/>
<proteinExistence type="predicted"/>
<reference evidence="2" key="1">
    <citation type="journal article" date="2020" name="New Phytol.">
        <title>Comparative genomics reveals dynamic genome evolution in host specialist ectomycorrhizal fungi.</title>
        <authorList>
            <person name="Lofgren L.A."/>
            <person name="Nguyen N.H."/>
            <person name="Vilgalys R."/>
            <person name="Ruytinx J."/>
            <person name="Liao H.L."/>
            <person name="Branco S."/>
            <person name="Kuo A."/>
            <person name="LaButti K."/>
            <person name="Lipzen A."/>
            <person name="Andreopoulos W."/>
            <person name="Pangilinan J."/>
            <person name="Riley R."/>
            <person name="Hundley H."/>
            <person name="Na H."/>
            <person name="Barry K."/>
            <person name="Grigoriev I.V."/>
            <person name="Stajich J.E."/>
            <person name="Kennedy P.G."/>
        </authorList>
    </citation>
    <scope>NUCLEOTIDE SEQUENCE</scope>
    <source>
        <strain evidence="2">S12</strain>
    </source>
</reference>
<feature type="compositionally biased region" description="Pro residues" evidence="1">
    <location>
        <begin position="86"/>
        <end position="101"/>
    </location>
</feature>
<dbReference type="Proteomes" id="UP000719766">
    <property type="component" value="Unassembled WGS sequence"/>
</dbReference>
<dbReference type="OrthoDB" id="2670618at2759"/>
<evidence type="ECO:0000256" key="1">
    <source>
        <dbReference type="SAM" id="MobiDB-lite"/>
    </source>
</evidence>